<accession>A0A915ISE6</accession>
<evidence type="ECO:0000313" key="3">
    <source>
        <dbReference type="WBParaSite" id="nRc.2.0.1.t16947-RA"/>
    </source>
</evidence>
<feature type="region of interest" description="Disordered" evidence="1">
    <location>
        <begin position="135"/>
        <end position="169"/>
    </location>
</feature>
<keyword evidence="2" id="KW-1185">Reference proteome</keyword>
<reference evidence="3" key="1">
    <citation type="submission" date="2022-11" db="UniProtKB">
        <authorList>
            <consortium name="WormBaseParasite"/>
        </authorList>
    </citation>
    <scope>IDENTIFICATION</scope>
</reference>
<feature type="compositionally biased region" description="Basic and acidic residues" evidence="1">
    <location>
        <begin position="135"/>
        <end position="144"/>
    </location>
</feature>
<protein>
    <submittedName>
        <fullName evidence="3">Uncharacterized protein</fullName>
    </submittedName>
</protein>
<organism evidence="2 3">
    <name type="scientific">Romanomermis culicivorax</name>
    <name type="common">Nematode worm</name>
    <dbReference type="NCBI Taxonomy" id="13658"/>
    <lineage>
        <taxon>Eukaryota</taxon>
        <taxon>Metazoa</taxon>
        <taxon>Ecdysozoa</taxon>
        <taxon>Nematoda</taxon>
        <taxon>Enoplea</taxon>
        <taxon>Dorylaimia</taxon>
        <taxon>Mermithida</taxon>
        <taxon>Mermithoidea</taxon>
        <taxon>Mermithidae</taxon>
        <taxon>Romanomermis</taxon>
    </lineage>
</organism>
<evidence type="ECO:0000256" key="1">
    <source>
        <dbReference type="SAM" id="MobiDB-lite"/>
    </source>
</evidence>
<name>A0A915ISE6_ROMCU</name>
<proteinExistence type="predicted"/>
<dbReference type="Proteomes" id="UP000887565">
    <property type="component" value="Unplaced"/>
</dbReference>
<evidence type="ECO:0000313" key="2">
    <source>
        <dbReference type="Proteomes" id="UP000887565"/>
    </source>
</evidence>
<dbReference type="WBParaSite" id="nRc.2.0.1.t16947-RA">
    <property type="protein sequence ID" value="nRc.2.0.1.t16947-RA"/>
    <property type="gene ID" value="nRc.2.0.1.g16947"/>
</dbReference>
<sequence length="169" mass="19693">MLSAPTVLRILGPDVAQWALEFIPNRTVCTTPVDKILLDGEASWPAVDAIRHAVEEASRNLGPQQLLPHHPQQRGWEPKHWRQLRNSNWLPMPLENHWAPLTTLSTSPRHCHFHRQPSRRPRRLAFFEKSTRAEAFKRSTRAEARSSTSQERNPYRPTMMTWKNEAARR</sequence>
<dbReference type="AlphaFoldDB" id="A0A915ISE6"/>